<evidence type="ECO:0000256" key="1">
    <source>
        <dbReference type="SAM" id="MobiDB-lite"/>
    </source>
</evidence>
<feature type="compositionally biased region" description="Polar residues" evidence="1">
    <location>
        <begin position="187"/>
        <end position="216"/>
    </location>
</feature>
<feature type="region of interest" description="Disordered" evidence="1">
    <location>
        <begin position="821"/>
        <end position="900"/>
    </location>
</feature>
<organism evidence="5">
    <name type="scientific">Angiostrongylus costaricensis</name>
    <name type="common">Nematode worm</name>
    <dbReference type="NCBI Taxonomy" id="334426"/>
    <lineage>
        <taxon>Eukaryota</taxon>
        <taxon>Metazoa</taxon>
        <taxon>Ecdysozoa</taxon>
        <taxon>Nematoda</taxon>
        <taxon>Chromadorea</taxon>
        <taxon>Rhabditida</taxon>
        <taxon>Rhabditina</taxon>
        <taxon>Rhabditomorpha</taxon>
        <taxon>Strongyloidea</taxon>
        <taxon>Metastrongylidae</taxon>
        <taxon>Angiostrongylus</taxon>
    </lineage>
</organism>
<feature type="region of interest" description="Disordered" evidence="1">
    <location>
        <begin position="179"/>
        <end position="249"/>
    </location>
</feature>
<dbReference type="InterPro" id="IPR026555">
    <property type="entry name" value="NSL3/Tex30"/>
</dbReference>
<evidence type="ECO:0000313" key="5">
    <source>
        <dbReference type="WBParaSite" id="ACOC_0000583001-mRNA-1"/>
    </source>
</evidence>
<proteinExistence type="predicted"/>
<evidence type="ECO:0000259" key="2">
    <source>
        <dbReference type="Pfam" id="PF23154"/>
    </source>
</evidence>
<dbReference type="Pfam" id="PF23154">
    <property type="entry name" value="KANSL3_1st"/>
    <property type="match status" value="1"/>
</dbReference>
<feature type="region of interest" description="Disordered" evidence="1">
    <location>
        <begin position="316"/>
        <end position="377"/>
    </location>
</feature>
<dbReference type="InterPro" id="IPR056519">
    <property type="entry name" value="KANSL3_1st"/>
</dbReference>
<dbReference type="OMA" id="NPWPEIT"/>
<feature type="compositionally biased region" description="Basic and acidic residues" evidence="1">
    <location>
        <begin position="824"/>
        <end position="836"/>
    </location>
</feature>
<dbReference type="WBParaSite" id="ACOC_0000583001-mRNA-1">
    <property type="protein sequence ID" value="ACOC_0000583001-mRNA-1"/>
    <property type="gene ID" value="ACOC_0000583001"/>
</dbReference>
<reference evidence="3 4" key="2">
    <citation type="submission" date="2018-11" db="EMBL/GenBank/DDBJ databases">
        <authorList>
            <consortium name="Pathogen Informatics"/>
        </authorList>
    </citation>
    <scope>NUCLEOTIDE SEQUENCE [LARGE SCALE GENOMIC DNA]</scope>
    <source>
        <strain evidence="3 4">Costa Rica</strain>
    </source>
</reference>
<dbReference type="GO" id="GO:0044545">
    <property type="term" value="C:NSL complex"/>
    <property type="evidence" value="ECO:0007669"/>
    <property type="project" value="TreeGrafter"/>
</dbReference>
<feature type="compositionally biased region" description="Polar residues" evidence="1">
    <location>
        <begin position="616"/>
        <end position="632"/>
    </location>
</feature>
<reference evidence="5" key="1">
    <citation type="submission" date="2016-04" db="UniProtKB">
        <authorList>
            <consortium name="WormBaseParasite"/>
        </authorList>
    </citation>
    <scope>IDENTIFICATION</scope>
</reference>
<feature type="compositionally biased region" description="Basic and acidic residues" evidence="1">
    <location>
        <begin position="869"/>
        <end position="899"/>
    </location>
</feature>
<protein>
    <submittedName>
        <fullName evidence="5">C2H2-type domain-containing protein</fullName>
    </submittedName>
</protein>
<name>A0A158PGZ1_ANGCS</name>
<dbReference type="PANTHER" id="PTHR13136:SF16">
    <property type="entry name" value="KAT8 REGULATORY NSL COMPLEX SUBUNIT 3"/>
    <property type="match status" value="1"/>
</dbReference>
<dbReference type="STRING" id="334426.A0A158PGZ1"/>
<feature type="compositionally biased region" description="Polar residues" evidence="1">
    <location>
        <begin position="596"/>
        <end position="608"/>
    </location>
</feature>
<dbReference type="GO" id="GO:0045944">
    <property type="term" value="P:positive regulation of transcription by RNA polymerase II"/>
    <property type="evidence" value="ECO:0007669"/>
    <property type="project" value="TreeGrafter"/>
</dbReference>
<dbReference type="Proteomes" id="UP000267027">
    <property type="component" value="Unassembled WGS sequence"/>
</dbReference>
<feature type="domain" description="KANSL3 helical" evidence="2">
    <location>
        <begin position="994"/>
        <end position="1086"/>
    </location>
</feature>
<dbReference type="EMBL" id="UYYA01003897">
    <property type="protein sequence ID" value="VDM57416.1"/>
    <property type="molecule type" value="Genomic_DNA"/>
</dbReference>
<evidence type="ECO:0000313" key="4">
    <source>
        <dbReference type="Proteomes" id="UP000267027"/>
    </source>
</evidence>
<feature type="compositionally biased region" description="Basic and acidic residues" evidence="1">
    <location>
        <begin position="345"/>
        <end position="356"/>
    </location>
</feature>
<dbReference type="OrthoDB" id="6415022at2759"/>
<gene>
    <name evidence="3" type="ORF">ACOC_LOCUS5831</name>
</gene>
<evidence type="ECO:0000313" key="3">
    <source>
        <dbReference type="EMBL" id="VDM57416.1"/>
    </source>
</evidence>
<feature type="region of interest" description="Disordered" evidence="1">
    <location>
        <begin position="513"/>
        <end position="574"/>
    </location>
</feature>
<feature type="region of interest" description="Disordered" evidence="1">
    <location>
        <begin position="596"/>
        <end position="675"/>
    </location>
</feature>
<sequence>MELGANLNLSGISPNTVGVEADQDEDYHVDSISVPRMKSNGGQPKSVHRSGLCSAYEFSSFGHFHIFEIHFCQQFNEFDFSKLPPEYDTTSVAVLECLKCDAADFAFKNEIGEKVTVSAKPNTTLPLAFPYFSGKIETVAVTEDEKVVPVVRMADIGAAPFTPTPISILSLSVATKSRKKYKPPQPTIKTNSTTGGSEQMCPGSSDSDNTQGSRPSVLNPLEQDDEMPAEKEKVEGSSSASSRPKRHSVGETLDCLAQDSSLSSTQVAVSSLKSSNMDSDVDTALVDELQAENSRPEAFGTEAGALPIPEDSIRISDGPEAQNLMDPVHTKSSHRSTSTDDVSSVEEREQISEIEKIGSGTRPKRCPIPMRSHGTGKVRNLSLVDSAVTTSTSKHSPTLLNVRRSSRCHTLSTKLRDFEHEVKGSEPWKPSKRVDPNSALSILRRVSKYTRPPRSPSPQPSTVLVSDIQDVKPLLTAHPVVIPSDENVTEDLKRSVQVEQSDAADVIGMKRELVTNDTPSENVDSVAPLKSPTSSNEFDSHTRNETVVSQTTSTGSAASSSLAQAGRISSRAVRPSSRFVNADFVSPLLDRKLSRLTSNSSESVSHASTAVECSVEDNSNAKPDNNEVNDNQKTSDCKEADDLSTDTVQPGPSKPLPGNVPLHSMETRRRSKSKKTHGVKIKLKIFNFGNFPRVRVVEDTSSSKVEEEVAVFTPEPTLKKKASVKKYTSPWSHYIPSIKPVLGNIYYGDGTVEKLGVSVNAVMDRLLAEVCQDGITRHSAIVNKREKRKRMEPFHQHELALRARSGKHTLLQKDFHYPSLKRGSKAEIRKHEELRRQRSRKVMSQLAESTRQSEEKSNLSRFGSAHPSGKYDFRSKPRDLSPVDREKEERLRLEEQQREKQRRLTMPISFNTFLSSKTSVLTAQPLLQPQRSSNRAPIPDHFYRELLCEYSGAREPVEDSWNDFDMDVDDGIDVTTIEAVHIPKLDDYVAPPVLDQSAEPVAIAVEKMLMRPSLYAEEDGISYLHERALEQPELRRNLLLMATECISALHIAQLSAVGREAAVVVYNVVTFQASKMRDVICMFSKNCQVKSIVRSTQNDSNPWPEITRIVGKYVESNVIEPDAADLDRTIVQASLSDVVFVLVAPSISIGDFSVRDRHYDPVFRWLREIGNPGSVLVRVKIDETSSTTISDVFFTAVNIISTVVTKMVRDYRQKRVVLVGWGTTCCFNHVVLNSVPGVSAIIDLGYPLLTIDGPRGEPDDDILLTYCPTLFVVGAQACDYHPGFMKMMRSNMITGNEKPVKSTEERLLLLGNFKEPRPPAKSGKVDFLFYAKYFL</sequence>
<feature type="compositionally biased region" description="Low complexity" evidence="1">
    <location>
        <begin position="546"/>
        <end position="566"/>
    </location>
</feature>
<dbReference type="PANTHER" id="PTHR13136">
    <property type="entry name" value="TESTIS DEVELOPMENT PROTEIN PRTD"/>
    <property type="match status" value="1"/>
</dbReference>
<accession>A0A158PGZ1</accession>
<keyword evidence="4" id="KW-1185">Reference proteome</keyword>